<reference evidence="2 3" key="1">
    <citation type="journal article" date="2024" name="bioRxiv">
        <title>Comparative genomics of Cryptococcus and Kwoniella reveals pathogenesis evolution and contrasting karyotype dynamics via intercentromeric recombination or chromosome fusion.</title>
        <authorList>
            <person name="Coelho M.A."/>
            <person name="David-Palma M."/>
            <person name="Shea T."/>
            <person name="Bowers K."/>
            <person name="McGinley-Smith S."/>
            <person name="Mohammad A.W."/>
            <person name="Gnirke A."/>
            <person name="Yurkov A.M."/>
            <person name="Nowrousian M."/>
            <person name="Sun S."/>
            <person name="Cuomo C.A."/>
            <person name="Heitman J."/>
        </authorList>
    </citation>
    <scope>NUCLEOTIDE SEQUENCE [LARGE SCALE GENOMIC DNA]</scope>
    <source>
        <strain evidence="2 3">CBS 13917</strain>
    </source>
</reference>
<dbReference type="PANTHER" id="PTHR12069:SF0">
    <property type="entry name" value="DNA-DIRECTED RNA POLYMERASE III SUBUNIT RPC5"/>
    <property type="match status" value="1"/>
</dbReference>
<feature type="region of interest" description="Disordered" evidence="1">
    <location>
        <begin position="21"/>
        <end position="86"/>
    </location>
</feature>
<name>A0AAW0YXA4_9TREE</name>
<dbReference type="KEGG" id="kne:92181679"/>
<feature type="region of interest" description="Disordered" evidence="1">
    <location>
        <begin position="188"/>
        <end position="207"/>
    </location>
</feature>
<dbReference type="InterPro" id="IPR006886">
    <property type="entry name" value="RNA_pol_III_Rpc5"/>
</dbReference>
<dbReference type="Proteomes" id="UP001388673">
    <property type="component" value="Unassembled WGS sequence"/>
</dbReference>
<proteinExistence type="predicted"/>
<evidence type="ECO:0008006" key="4">
    <source>
        <dbReference type="Google" id="ProtNLM"/>
    </source>
</evidence>
<accession>A0AAW0YXA4</accession>
<dbReference type="Pfam" id="PF04801">
    <property type="entry name" value="RPC5"/>
    <property type="match status" value="1"/>
</dbReference>
<dbReference type="EMBL" id="JBCAWK010000008">
    <property type="protein sequence ID" value="KAK8850503.1"/>
    <property type="molecule type" value="Genomic_DNA"/>
</dbReference>
<feature type="compositionally biased region" description="Basic and acidic residues" evidence="1">
    <location>
        <begin position="189"/>
        <end position="207"/>
    </location>
</feature>
<dbReference type="AlphaFoldDB" id="A0AAW0YXA4"/>
<feature type="region of interest" description="Disordered" evidence="1">
    <location>
        <begin position="256"/>
        <end position="295"/>
    </location>
</feature>
<evidence type="ECO:0000313" key="3">
    <source>
        <dbReference type="Proteomes" id="UP001388673"/>
    </source>
</evidence>
<evidence type="ECO:0000256" key="1">
    <source>
        <dbReference type="SAM" id="MobiDB-lite"/>
    </source>
</evidence>
<keyword evidence="3" id="KW-1185">Reference proteome</keyword>
<organism evidence="2 3">
    <name type="scientific">Kwoniella newhampshirensis</name>
    <dbReference type="NCBI Taxonomy" id="1651941"/>
    <lineage>
        <taxon>Eukaryota</taxon>
        <taxon>Fungi</taxon>
        <taxon>Dikarya</taxon>
        <taxon>Basidiomycota</taxon>
        <taxon>Agaricomycotina</taxon>
        <taxon>Tremellomycetes</taxon>
        <taxon>Tremellales</taxon>
        <taxon>Cryptococcaceae</taxon>
        <taxon>Kwoniella</taxon>
    </lineage>
</organism>
<dbReference type="PANTHER" id="PTHR12069">
    <property type="entry name" value="DNA-DIRECTED RNA POLYMERASES III 80 KDA POLYPEPTIDE RNA POLYMERASE III SUBUNIT 5"/>
    <property type="match status" value="1"/>
</dbReference>
<dbReference type="RefSeq" id="XP_066801934.1">
    <property type="nucleotide sequence ID" value="XM_066947520.1"/>
</dbReference>
<comment type="caution">
    <text evidence="2">The sequence shown here is derived from an EMBL/GenBank/DDBJ whole genome shotgun (WGS) entry which is preliminary data.</text>
</comment>
<sequence length="378" mass="41784">MSAPHADPAFEPPIETVVDTIASYPDARESDGPQLPATDLSGADVPGPSTTYIPRQPSPPLPNLKARRFPLSAEGGNGAVDDDDDSDDEVIAKLPIYLSPALHPNLDIYQYPLQHRSISVPKWAQDRGKIISSRVKEKVGRVEVEVPVDAGTSYWREDRAKDLGFVMDVGDANGENGDVIGGYGFGGRVGKDKDKRGKEKKKKDEKWGDKMRLRSEVVPNATGYYSGVIREGALHLHPISRLLQFRTSLNYLDDADAKSRERSARRNGANGAESDDEDGPGPKKNGKAPAAAPMKDLRTARKLLDEEENDGSGSIKDFRHKMWWMASKEEEDEWVPYSWRTGAHDEGVAQALEALVVPEDRRERLTSKTRALDYLDRA</sequence>
<protein>
    <recommendedName>
        <fullName evidence="4">DNA-directed RNA polymerase III subunit RPC5</fullName>
    </recommendedName>
</protein>
<evidence type="ECO:0000313" key="2">
    <source>
        <dbReference type="EMBL" id="KAK8850503.1"/>
    </source>
</evidence>
<dbReference type="GO" id="GO:0005666">
    <property type="term" value="C:RNA polymerase III complex"/>
    <property type="evidence" value="ECO:0007669"/>
    <property type="project" value="TreeGrafter"/>
</dbReference>
<dbReference type="GO" id="GO:0042797">
    <property type="term" value="P:tRNA transcription by RNA polymerase III"/>
    <property type="evidence" value="ECO:0007669"/>
    <property type="project" value="TreeGrafter"/>
</dbReference>
<dbReference type="GeneID" id="92181679"/>
<gene>
    <name evidence="2" type="ORF">IAR55_004421</name>
</gene>